<evidence type="ECO:0000256" key="3">
    <source>
        <dbReference type="ARBA" id="ARBA00022475"/>
    </source>
</evidence>
<dbReference type="EMBL" id="VTWH01000004">
    <property type="protein sequence ID" value="KAA0969097.1"/>
    <property type="molecule type" value="Genomic_DNA"/>
</dbReference>
<evidence type="ECO:0000256" key="13">
    <source>
        <dbReference type="ARBA" id="ARBA00041199"/>
    </source>
</evidence>
<dbReference type="InterPro" id="IPR027417">
    <property type="entry name" value="P-loop_NTPase"/>
</dbReference>
<dbReference type="GO" id="GO:0046677">
    <property type="term" value="P:response to antibiotic"/>
    <property type="evidence" value="ECO:0007669"/>
    <property type="project" value="UniProtKB-KW"/>
</dbReference>
<name>A0A5B0DQL1_9HYPH</name>
<keyword evidence="2" id="KW-0813">Transport</keyword>
<keyword evidence="9 15" id="KW-1133">Transmembrane helix</keyword>
<dbReference type="InterPro" id="IPR017911">
    <property type="entry name" value="MacB-like_ATP-bd"/>
</dbReference>
<dbReference type="InterPro" id="IPR003593">
    <property type="entry name" value="AAA+_ATPase"/>
</dbReference>
<evidence type="ECO:0000259" key="16">
    <source>
        <dbReference type="PROSITE" id="PS50893"/>
    </source>
</evidence>
<keyword evidence="11" id="KW-0046">Antibiotic resistance</keyword>
<comment type="subcellular location">
    <subcellularLocation>
        <location evidence="1">Cell inner membrane</location>
        <topology evidence="1">Multi-pass membrane protein</topology>
    </subcellularLocation>
</comment>
<evidence type="ECO:0000256" key="15">
    <source>
        <dbReference type="SAM" id="Phobius"/>
    </source>
</evidence>
<dbReference type="Pfam" id="PF02687">
    <property type="entry name" value="FtsX"/>
    <property type="match status" value="1"/>
</dbReference>
<dbReference type="Pfam" id="PF12704">
    <property type="entry name" value="MacB_PCD"/>
    <property type="match status" value="1"/>
</dbReference>
<evidence type="ECO:0000256" key="10">
    <source>
        <dbReference type="ARBA" id="ARBA00023136"/>
    </source>
</evidence>
<feature type="transmembrane region" description="Helical" evidence="15">
    <location>
        <begin position="278"/>
        <end position="298"/>
    </location>
</feature>
<evidence type="ECO:0000256" key="4">
    <source>
        <dbReference type="ARBA" id="ARBA00022519"/>
    </source>
</evidence>
<keyword evidence="6" id="KW-0547">Nucleotide-binding</keyword>
<dbReference type="InterPro" id="IPR025857">
    <property type="entry name" value="MacB_PCD"/>
</dbReference>
<dbReference type="InterPro" id="IPR003838">
    <property type="entry name" value="ABC3_permease_C"/>
</dbReference>
<dbReference type="PROSITE" id="PS00211">
    <property type="entry name" value="ABC_TRANSPORTER_1"/>
    <property type="match status" value="1"/>
</dbReference>
<dbReference type="Proteomes" id="UP000324738">
    <property type="component" value="Unassembled WGS sequence"/>
</dbReference>
<keyword evidence="7" id="KW-0067">ATP-binding</keyword>
<evidence type="ECO:0000313" key="18">
    <source>
        <dbReference type="Proteomes" id="UP000324738"/>
    </source>
</evidence>
<evidence type="ECO:0000256" key="14">
    <source>
        <dbReference type="SAM" id="MobiDB-lite"/>
    </source>
</evidence>
<dbReference type="GO" id="GO:0022857">
    <property type="term" value="F:transmembrane transporter activity"/>
    <property type="evidence" value="ECO:0007669"/>
    <property type="project" value="UniProtKB-ARBA"/>
</dbReference>
<feature type="region of interest" description="Disordered" evidence="14">
    <location>
        <begin position="225"/>
        <end position="256"/>
    </location>
</feature>
<feature type="transmembrane region" description="Helical" evidence="15">
    <location>
        <begin position="607"/>
        <end position="635"/>
    </location>
</feature>
<dbReference type="InterPro" id="IPR003439">
    <property type="entry name" value="ABC_transporter-like_ATP-bd"/>
</dbReference>
<evidence type="ECO:0000256" key="5">
    <source>
        <dbReference type="ARBA" id="ARBA00022692"/>
    </source>
</evidence>
<dbReference type="GO" id="GO:0016887">
    <property type="term" value="F:ATP hydrolysis activity"/>
    <property type="evidence" value="ECO:0007669"/>
    <property type="project" value="InterPro"/>
</dbReference>
<proteinExistence type="inferred from homology"/>
<evidence type="ECO:0000256" key="12">
    <source>
        <dbReference type="ARBA" id="ARBA00038388"/>
    </source>
</evidence>
<sequence>MAALSPHPVSLQLENIGKTYGEGEGAVTVLRGISLSISAGEFVAIMGQSGSGKSTLMNILGCLDQADEGQYLVGGQNVANLNADELAHLRRDTFGFVFQSYHLIAGASAAENVELPGIYAGLPPRERADRADHLLTLLGLADRLDHRPNQLSGGQQQRVSIARALMNGGSIVLADEPTGALDSASGKEVMALLKRLHALGHTIVIITHDPEVAREADRLIELRDGQVVSDSGGAKPNDAQTSPELTSPERAGHRSGGNFAEAARMALRSLAANPLRTALTLLGMVIGVAAVIVMLAVGDGSRQDVVQRISAMGSDQLLIRPGAPGQRTPDGVIATLVPADALAIAQLPNVKAVVPEMQGSVTLRAGEVDYQSTANGTWPDFAQARSWPVLSGTFLQQADEDSYAPVAVLGRTVAEVLFPDGRDPVGQYVLVNSNPFLVVGTMSEKGASPMGSDQDDVVFVPLSTGSLRLFGQRHLRSLAVVVEDVARIDETQAHVQQLLDERHRRQDTTIRNMASLLSAVSETAATMTILLGSVAAISLLVGGIGIMNIMLVNVTERTREIGIRMATGASRGDILRQFNTEAVVVSAIGGGLGCALGLGVARLMQEFGISIAFSLAPVLIAFSAAFFCGLIFGYLPARKAAALDPAVALTS</sequence>
<dbReference type="GO" id="GO:0005524">
    <property type="term" value="F:ATP binding"/>
    <property type="evidence" value="ECO:0007669"/>
    <property type="project" value="UniProtKB-KW"/>
</dbReference>
<evidence type="ECO:0000256" key="8">
    <source>
        <dbReference type="ARBA" id="ARBA00022967"/>
    </source>
</evidence>
<comment type="caution">
    <text evidence="17">The sequence shown here is derived from an EMBL/GenBank/DDBJ whole genome shotgun (WGS) entry which is preliminary data.</text>
</comment>
<feature type="transmembrane region" description="Helical" evidence="15">
    <location>
        <begin position="582"/>
        <end position="601"/>
    </location>
</feature>
<evidence type="ECO:0000256" key="7">
    <source>
        <dbReference type="ARBA" id="ARBA00022840"/>
    </source>
</evidence>
<keyword evidence="8" id="KW-1278">Translocase</keyword>
<evidence type="ECO:0000256" key="9">
    <source>
        <dbReference type="ARBA" id="ARBA00022989"/>
    </source>
</evidence>
<organism evidence="17 18">
    <name type="scientific">Aureimonas fodinaquatilis</name>
    <dbReference type="NCBI Taxonomy" id="2565783"/>
    <lineage>
        <taxon>Bacteria</taxon>
        <taxon>Pseudomonadati</taxon>
        <taxon>Pseudomonadota</taxon>
        <taxon>Alphaproteobacteria</taxon>
        <taxon>Hyphomicrobiales</taxon>
        <taxon>Aurantimonadaceae</taxon>
        <taxon>Aureimonas</taxon>
    </lineage>
</organism>
<evidence type="ECO:0000256" key="6">
    <source>
        <dbReference type="ARBA" id="ARBA00022741"/>
    </source>
</evidence>
<evidence type="ECO:0000313" key="17">
    <source>
        <dbReference type="EMBL" id="KAA0969097.1"/>
    </source>
</evidence>
<accession>A0A5B0DQL1</accession>
<protein>
    <recommendedName>
        <fullName evidence="13">Pyoverdine export ATP-binding/permease protein PvdT</fullName>
    </recommendedName>
</protein>
<evidence type="ECO:0000256" key="1">
    <source>
        <dbReference type="ARBA" id="ARBA00004429"/>
    </source>
</evidence>
<dbReference type="PANTHER" id="PTHR30572:SF14">
    <property type="entry name" value="MACROLIDE EXPORT ATP-BINDING_PERMEASE PROTEIN MACB"/>
    <property type="match status" value="1"/>
</dbReference>
<keyword evidence="10 15" id="KW-0472">Membrane</keyword>
<keyword evidence="4" id="KW-0997">Cell inner membrane</keyword>
<feature type="domain" description="ABC transporter" evidence="16">
    <location>
        <begin position="11"/>
        <end position="249"/>
    </location>
</feature>
<dbReference type="AlphaFoldDB" id="A0A5B0DQL1"/>
<dbReference type="Pfam" id="PF00005">
    <property type="entry name" value="ABC_tran"/>
    <property type="match status" value="1"/>
</dbReference>
<dbReference type="GO" id="GO:0098796">
    <property type="term" value="C:membrane protein complex"/>
    <property type="evidence" value="ECO:0007669"/>
    <property type="project" value="UniProtKB-ARBA"/>
</dbReference>
<dbReference type="CDD" id="cd03255">
    <property type="entry name" value="ABC_MJ0796_LolCDE_FtsE"/>
    <property type="match status" value="1"/>
</dbReference>
<dbReference type="InterPro" id="IPR050250">
    <property type="entry name" value="Macrolide_Exporter_MacB"/>
</dbReference>
<dbReference type="InterPro" id="IPR017871">
    <property type="entry name" value="ABC_transporter-like_CS"/>
</dbReference>
<dbReference type="GO" id="GO:0005886">
    <property type="term" value="C:plasma membrane"/>
    <property type="evidence" value="ECO:0007669"/>
    <property type="project" value="UniProtKB-SubCell"/>
</dbReference>
<keyword evidence="5 15" id="KW-0812">Transmembrane</keyword>
<dbReference type="PROSITE" id="PS50893">
    <property type="entry name" value="ABC_TRANSPORTER_2"/>
    <property type="match status" value="1"/>
</dbReference>
<evidence type="ECO:0000256" key="2">
    <source>
        <dbReference type="ARBA" id="ARBA00022448"/>
    </source>
</evidence>
<keyword evidence="18" id="KW-1185">Reference proteome</keyword>
<dbReference type="SMART" id="SM00382">
    <property type="entry name" value="AAA"/>
    <property type="match status" value="1"/>
</dbReference>
<dbReference type="OrthoDB" id="9787227at2"/>
<dbReference type="SUPFAM" id="SSF52540">
    <property type="entry name" value="P-loop containing nucleoside triphosphate hydrolases"/>
    <property type="match status" value="1"/>
</dbReference>
<reference evidence="17 18" key="1">
    <citation type="submission" date="2019-08" db="EMBL/GenBank/DDBJ databases">
        <title>Aureimonas fodiniaquatilis sp. nov., isolated from a coal mine wastewater.</title>
        <authorList>
            <person name="Kim W."/>
        </authorList>
    </citation>
    <scope>NUCLEOTIDE SEQUENCE [LARGE SCALE GENOMIC DNA]</scope>
    <source>
        <strain evidence="17 18">CAU 1482</strain>
    </source>
</reference>
<comment type="similarity">
    <text evidence="12">Belongs to the ABC transporter superfamily. Macrolide exporter (TC 3.A.1.122) family.</text>
</comment>
<dbReference type="FunFam" id="3.40.50.300:FF:000032">
    <property type="entry name" value="Export ABC transporter ATP-binding protein"/>
    <property type="match status" value="1"/>
</dbReference>
<gene>
    <name evidence="17" type="primary">macB</name>
    <name evidence="17" type="ORF">FPY71_15915</name>
</gene>
<evidence type="ECO:0000256" key="11">
    <source>
        <dbReference type="ARBA" id="ARBA00023251"/>
    </source>
</evidence>
<feature type="transmembrane region" description="Helical" evidence="15">
    <location>
        <begin position="537"/>
        <end position="555"/>
    </location>
</feature>
<dbReference type="Gene3D" id="3.40.50.300">
    <property type="entry name" value="P-loop containing nucleotide triphosphate hydrolases"/>
    <property type="match status" value="1"/>
</dbReference>
<keyword evidence="3" id="KW-1003">Cell membrane</keyword>
<dbReference type="PANTHER" id="PTHR30572">
    <property type="entry name" value="MEMBRANE COMPONENT OF TRANSPORTER-RELATED"/>
    <property type="match status" value="1"/>
</dbReference>